<feature type="chain" id="PRO_5046306655" description="GH16 domain-containing protein" evidence="1">
    <location>
        <begin position="17"/>
        <end position="316"/>
    </location>
</feature>
<accession>A0ABS3CL97</accession>
<reference evidence="2 3" key="1">
    <citation type="submission" date="2021-03" db="EMBL/GenBank/DDBJ databases">
        <title>novel species isolated from a fishpond in China.</title>
        <authorList>
            <person name="Lu H."/>
            <person name="Cai Z."/>
        </authorList>
    </citation>
    <scope>NUCLEOTIDE SEQUENCE [LARGE SCALE GENOMIC DNA]</scope>
    <source>
        <strain evidence="2 3">YJ13C</strain>
    </source>
</reference>
<dbReference type="RefSeq" id="WP_206587994.1">
    <property type="nucleotide sequence ID" value="NZ_JAFKCU010000005.1"/>
</dbReference>
<evidence type="ECO:0008006" key="4">
    <source>
        <dbReference type="Google" id="ProtNLM"/>
    </source>
</evidence>
<comment type="caution">
    <text evidence="2">The sequence shown here is derived from an EMBL/GenBank/DDBJ whole genome shotgun (WGS) entry which is preliminary data.</text>
</comment>
<keyword evidence="1" id="KW-0732">Signal</keyword>
<feature type="signal peptide" evidence="1">
    <location>
        <begin position="1"/>
        <end position="16"/>
    </location>
</feature>
<dbReference type="EMBL" id="JAFKCU010000005">
    <property type="protein sequence ID" value="MBN7817319.1"/>
    <property type="molecule type" value="Genomic_DNA"/>
</dbReference>
<dbReference type="Proteomes" id="UP000664480">
    <property type="component" value="Unassembled WGS sequence"/>
</dbReference>
<evidence type="ECO:0000256" key="1">
    <source>
        <dbReference type="SAM" id="SignalP"/>
    </source>
</evidence>
<proteinExistence type="predicted"/>
<sequence>MALLPFLYFMLASALASIFQNEQNHNESLPLAVKYPFDQGIEDDPNVIFSENFEGDLNSIFAKYTDILNYEGMHLDSLDVPATRSKALVMTNSGSENHGGHLFKKFEKGFEGTVFIRYYVKYPKSSQGYIHHESVWVGGSSPALPYPKPSAGTCDLGGERFSVSYEPIQDRRMDSYIYWGGMKAGAQGKCYGNDLINGSPKAKELVWDEWMCVELMIKLNDPVNSKNGELKIWQDGVEVGHWGPGFPNGHWDKDSWFNDPEGEAFEGFQWRNNPSLNLNYLWFEFFDDTTPKGESHHIKFANLVMARSYIGPISTN</sequence>
<organism evidence="2 3">
    <name type="scientific">Algoriphagus pacificus</name>
    <dbReference type="NCBI Taxonomy" id="2811234"/>
    <lineage>
        <taxon>Bacteria</taxon>
        <taxon>Pseudomonadati</taxon>
        <taxon>Bacteroidota</taxon>
        <taxon>Cytophagia</taxon>
        <taxon>Cytophagales</taxon>
        <taxon>Cyclobacteriaceae</taxon>
        <taxon>Algoriphagus</taxon>
    </lineage>
</organism>
<evidence type="ECO:0000313" key="2">
    <source>
        <dbReference type="EMBL" id="MBN7817319.1"/>
    </source>
</evidence>
<protein>
    <recommendedName>
        <fullName evidence="4">GH16 domain-containing protein</fullName>
    </recommendedName>
</protein>
<gene>
    <name evidence="2" type="ORF">J0A69_17905</name>
</gene>
<name>A0ABS3CL97_9BACT</name>
<keyword evidence="3" id="KW-1185">Reference proteome</keyword>
<evidence type="ECO:0000313" key="3">
    <source>
        <dbReference type="Proteomes" id="UP000664480"/>
    </source>
</evidence>
<dbReference type="Gene3D" id="2.60.120.200">
    <property type="match status" value="1"/>
</dbReference>